<feature type="transmembrane region" description="Helical" evidence="1">
    <location>
        <begin position="24"/>
        <end position="42"/>
    </location>
</feature>
<dbReference type="Proteomes" id="UP000000535">
    <property type="component" value="Chromosome"/>
</dbReference>
<evidence type="ECO:0000313" key="3">
    <source>
        <dbReference type="Proteomes" id="UP000000535"/>
    </source>
</evidence>
<dbReference type="HOGENOM" id="CLU_2094224_0_0_4"/>
<protein>
    <submittedName>
        <fullName evidence="2">Uncharacterized protein</fullName>
    </submittedName>
</protein>
<keyword evidence="1" id="KW-1133">Transmembrane helix</keyword>
<dbReference type="STRING" id="242231.NGO_1458"/>
<dbReference type="KEGG" id="ngo:NGO_1458"/>
<accession>Q5F6T8</accession>
<keyword evidence="3" id="KW-1185">Reference proteome</keyword>
<name>Q5F6T8_NEIG1</name>
<organism evidence="2 3">
    <name type="scientific">Neisseria gonorrhoeae (strain ATCC 700825 / FA 1090)</name>
    <dbReference type="NCBI Taxonomy" id="242231"/>
    <lineage>
        <taxon>Bacteria</taxon>
        <taxon>Pseudomonadati</taxon>
        <taxon>Pseudomonadota</taxon>
        <taxon>Betaproteobacteria</taxon>
        <taxon>Neisseriales</taxon>
        <taxon>Neisseriaceae</taxon>
        <taxon>Neisseria</taxon>
    </lineage>
</organism>
<keyword evidence="1" id="KW-0812">Transmembrane</keyword>
<proteinExistence type="predicted"/>
<keyword evidence="1" id="KW-0472">Membrane</keyword>
<dbReference type="AlphaFoldDB" id="Q5F6T8"/>
<dbReference type="EMBL" id="AE004969">
    <property type="protein sequence ID" value="AAW90099.1"/>
    <property type="molecule type" value="Genomic_DNA"/>
</dbReference>
<gene>
    <name evidence="2" type="ORF">NGO_1458</name>
</gene>
<evidence type="ECO:0000313" key="2">
    <source>
        <dbReference type="EMBL" id="AAW90099.1"/>
    </source>
</evidence>
<reference evidence="3" key="1">
    <citation type="submission" date="2003-03" db="EMBL/GenBank/DDBJ databases">
        <title>The complete genome sequence of Neisseria gonorrhoeae.</title>
        <authorList>
            <person name="Lewis L.A."/>
            <person name="Gillaspy A.F."/>
            <person name="McLaughlin R.E."/>
            <person name="Gipson M."/>
            <person name="Ducey T.F."/>
            <person name="Ownbey T."/>
            <person name="Hartman K."/>
            <person name="Nydick C."/>
            <person name="Carson M.B."/>
            <person name="Vaughn J."/>
            <person name="Thomson C."/>
            <person name="Song L."/>
            <person name="Lin S."/>
            <person name="Yuan X."/>
            <person name="Najar F."/>
            <person name="Zhan M."/>
            <person name="Ren Q."/>
            <person name="Zhu H."/>
            <person name="Qi S."/>
            <person name="Kenton S.M."/>
            <person name="Lai H."/>
            <person name="White J.D."/>
            <person name="Clifton S."/>
            <person name="Roe B.A."/>
            <person name="Dyer D.W."/>
        </authorList>
    </citation>
    <scope>NUCLEOTIDE SEQUENCE [LARGE SCALE GENOMIC DNA]</scope>
    <source>
        <strain evidence="3">ATCC 700825 / FA 1090</strain>
    </source>
</reference>
<sequence length="134" mass="14282">MTKYKFPCGQIRIPACAGMTDGNGARTFAGIFYVSILILFLMRYSKKIGCAGCFYFSDDLKSTVVNPICFSNRLQPPNLLQPAPSPVGEGRGGGILQVAATFPNNLTAPIQALRLVALSPALSHGERGRGGCWG</sequence>
<evidence type="ECO:0000256" key="1">
    <source>
        <dbReference type="SAM" id="Phobius"/>
    </source>
</evidence>